<evidence type="ECO:0000256" key="1">
    <source>
        <dbReference type="SAM" id="MobiDB-lite"/>
    </source>
</evidence>
<sequence length="53" mass="5772">AAADPVPGRERSRARHRSRPGVDAAVPVASSCRSRPGVQFVARDRDRCLHHAL</sequence>
<feature type="non-terminal residue" evidence="2">
    <location>
        <position position="53"/>
    </location>
</feature>
<evidence type="ECO:0000313" key="2">
    <source>
        <dbReference type="EMBL" id="CAA9546654.1"/>
    </source>
</evidence>
<accession>A0A6J4UD24</accession>
<protein>
    <submittedName>
        <fullName evidence="2">Uncharacterized protein</fullName>
    </submittedName>
</protein>
<name>A0A6J4UD24_9BACT</name>
<feature type="region of interest" description="Disordered" evidence="1">
    <location>
        <begin position="1"/>
        <end position="35"/>
    </location>
</feature>
<gene>
    <name evidence="2" type="ORF">AVDCRST_MAG87-527</name>
</gene>
<proteinExistence type="predicted"/>
<reference evidence="2" key="1">
    <citation type="submission" date="2020-02" db="EMBL/GenBank/DDBJ databases">
        <authorList>
            <person name="Meier V. D."/>
        </authorList>
    </citation>
    <scope>NUCLEOTIDE SEQUENCE</scope>
    <source>
        <strain evidence="2">AVDCRST_MAG87</strain>
    </source>
</reference>
<organism evidence="2">
    <name type="scientific">uncultured Thermomicrobiales bacterium</name>
    <dbReference type="NCBI Taxonomy" id="1645740"/>
    <lineage>
        <taxon>Bacteria</taxon>
        <taxon>Pseudomonadati</taxon>
        <taxon>Thermomicrobiota</taxon>
        <taxon>Thermomicrobia</taxon>
        <taxon>Thermomicrobiales</taxon>
        <taxon>environmental samples</taxon>
    </lineage>
</organism>
<dbReference type="AlphaFoldDB" id="A0A6J4UD24"/>
<feature type="non-terminal residue" evidence="2">
    <location>
        <position position="1"/>
    </location>
</feature>
<dbReference type="EMBL" id="CADCWJ010000133">
    <property type="protein sequence ID" value="CAA9546654.1"/>
    <property type="molecule type" value="Genomic_DNA"/>
</dbReference>